<sequence>MMKWQLTSIIICLSFSNALKLRCYDCDNNCQNSNATKLCSDGCHSFREVAYEADVMVENSGKACSETGLCTSYSLNLGVYKYVLNSTCCNSDLCNSGPLPAIDRSPNGLQCYYCAGSNCAGKVRCEGIEDHCVTLIDFFGRDSTLKGCVSKSLCDTSSSRLRLPGMSITSREASVICCEGNLCNSAESVTLSFFLMLFFLLSSFLLH</sequence>
<organism evidence="1 2">
    <name type="scientific">Pangasius djambal</name>
    <dbReference type="NCBI Taxonomy" id="1691987"/>
    <lineage>
        <taxon>Eukaryota</taxon>
        <taxon>Metazoa</taxon>
        <taxon>Chordata</taxon>
        <taxon>Craniata</taxon>
        <taxon>Vertebrata</taxon>
        <taxon>Euteleostomi</taxon>
        <taxon>Actinopterygii</taxon>
        <taxon>Neopterygii</taxon>
        <taxon>Teleostei</taxon>
        <taxon>Ostariophysi</taxon>
        <taxon>Siluriformes</taxon>
        <taxon>Pangasiidae</taxon>
        <taxon>Pangasius</taxon>
    </lineage>
</organism>
<accession>A0ACC5YUF3</accession>
<dbReference type="EMBL" id="CM040987">
    <property type="protein sequence ID" value="MCJ8739465.1"/>
    <property type="molecule type" value="Genomic_DNA"/>
</dbReference>
<evidence type="ECO:0000313" key="1">
    <source>
        <dbReference type="EMBL" id="MCJ8739465.1"/>
    </source>
</evidence>
<gene>
    <name evidence="1" type="ORF">PDJAM_G00047500</name>
</gene>
<reference evidence="1" key="1">
    <citation type="submission" date="2020-02" db="EMBL/GenBank/DDBJ databases">
        <title>Genome sequencing of the panga catfish, Pangasius djambal.</title>
        <authorList>
            <person name="Wen M."/>
            <person name="Zahm M."/>
            <person name="Roques C."/>
            <person name="Cabau C."/>
            <person name="Klopp C."/>
            <person name="Donnadieu C."/>
            <person name="Jouanno E."/>
            <person name="Avarre J.-C."/>
            <person name="Campet M."/>
            <person name="Ha T."/>
            <person name="Dugue R."/>
            <person name="Lampietro C."/>
            <person name="Louis A."/>
            <person name="Herpin A."/>
            <person name="Echchiki A."/>
            <person name="Berthelot C."/>
            <person name="Parey E."/>
            <person name="Roest-Crollius H."/>
            <person name="Braasch I."/>
            <person name="Postlethwait J.H."/>
            <person name="Bobe J."/>
            <person name="Montfort J."/>
            <person name="Bouchez O."/>
            <person name="Begum T."/>
            <person name="Schartl M."/>
            <person name="Gustiano R."/>
            <person name="Guiguen Y."/>
        </authorList>
    </citation>
    <scope>NUCLEOTIDE SEQUENCE</scope>
    <source>
        <strain evidence="1">Pdj_M5554</strain>
    </source>
</reference>
<keyword evidence="2" id="KW-1185">Reference proteome</keyword>
<comment type="caution">
    <text evidence="1">The sequence shown here is derived from an EMBL/GenBank/DDBJ whole genome shotgun (WGS) entry which is preliminary data.</text>
</comment>
<name>A0ACC5YUF3_9TELE</name>
<protein>
    <submittedName>
        <fullName evidence="1">Uncharacterized protein</fullName>
    </submittedName>
</protein>
<proteinExistence type="predicted"/>
<evidence type="ECO:0000313" key="2">
    <source>
        <dbReference type="Proteomes" id="UP000830395"/>
    </source>
</evidence>
<dbReference type="Proteomes" id="UP000830395">
    <property type="component" value="Chromosome 13"/>
</dbReference>